<evidence type="ECO:0000313" key="1">
    <source>
        <dbReference type="EMBL" id="SNS88300.1"/>
    </source>
</evidence>
<accession>A0A239I3Y6</accession>
<protein>
    <submittedName>
        <fullName evidence="1">Uncharacterized protein</fullName>
    </submittedName>
</protein>
<gene>
    <name evidence="1" type="ORF">SAMN06295912_12136</name>
</gene>
<dbReference type="EMBL" id="FZOS01000021">
    <property type="protein sequence ID" value="SNS88300.1"/>
    <property type="molecule type" value="Genomic_DNA"/>
</dbReference>
<sequence length="61" mass="5715">MTAGPAPLKAGGPSNLLTQIGSSAAAGAARGTMSHAALTGAAPTICGLVSPIPGSIERSLS</sequence>
<dbReference type="Proteomes" id="UP000198281">
    <property type="component" value="Unassembled WGS sequence"/>
</dbReference>
<organism evidence="1 2">
    <name type="scientific">Edaphosphingomonas laterariae</name>
    <dbReference type="NCBI Taxonomy" id="861865"/>
    <lineage>
        <taxon>Bacteria</taxon>
        <taxon>Pseudomonadati</taxon>
        <taxon>Pseudomonadota</taxon>
        <taxon>Alphaproteobacteria</taxon>
        <taxon>Sphingomonadales</taxon>
        <taxon>Rhizorhabdaceae</taxon>
        <taxon>Edaphosphingomonas</taxon>
    </lineage>
</organism>
<dbReference type="AlphaFoldDB" id="A0A239I3Y6"/>
<keyword evidence="2" id="KW-1185">Reference proteome</keyword>
<proteinExistence type="predicted"/>
<evidence type="ECO:0000313" key="2">
    <source>
        <dbReference type="Proteomes" id="UP000198281"/>
    </source>
</evidence>
<reference evidence="2" key="1">
    <citation type="submission" date="2017-06" db="EMBL/GenBank/DDBJ databases">
        <authorList>
            <person name="Varghese N."/>
            <person name="Submissions S."/>
        </authorList>
    </citation>
    <scope>NUCLEOTIDE SEQUENCE [LARGE SCALE GENOMIC DNA]</scope>
    <source>
        <strain evidence="2">LNB2</strain>
    </source>
</reference>
<name>A0A239I3Y6_9SPHN</name>